<dbReference type="Proteomes" id="UP001157502">
    <property type="component" value="Chromosome 7"/>
</dbReference>
<reference evidence="1" key="1">
    <citation type="submission" date="2021-05" db="EMBL/GenBank/DDBJ databases">
        <authorList>
            <person name="Pan Q."/>
            <person name="Jouanno E."/>
            <person name="Zahm M."/>
            <person name="Klopp C."/>
            <person name="Cabau C."/>
            <person name="Louis A."/>
            <person name="Berthelot C."/>
            <person name="Parey E."/>
            <person name="Roest Crollius H."/>
            <person name="Montfort J."/>
            <person name="Robinson-Rechavi M."/>
            <person name="Bouchez O."/>
            <person name="Lampietro C."/>
            <person name="Lopez Roques C."/>
            <person name="Donnadieu C."/>
            <person name="Postlethwait J."/>
            <person name="Bobe J."/>
            <person name="Dillon D."/>
            <person name="Chandos A."/>
            <person name="von Hippel F."/>
            <person name="Guiguen Y."/>
        </authorList>
    </citation>
    <scope>NUCLEOTIDE SEQUENCE</scope>
    <source>
        <strain evidence="1">YG-Jan2019</strain>
    </source>
</reference>
<proteinExistence type="predicted"/>
<protein>
    <submittedName>
        <fullName evidence="1">Uncharacterized protein</fullName>
    </submittedName>
</protein>
<evidence type="ECO:0000313" key="1">
    <source>
        <dbReference type="EMBL" id="KAJ8009540.1"/>
    </source>
</evidence>
<accession>A0ACC2H192</accession>
<gene>
    <name evidence="1" type="ORF">DPEC_G00089940</name>
</gene>
<keyword evidence="2" id="KW-1185">Reference proteome</keyword>
<sequence length="52" mass="5867">MYQSFAPCLDSCVCLLLLLSPNDSRALILCPFTRLRLRPIPLYLCLPLISPC</sequence>
<dbReference type="EMBL" id="CM055734">
    <property type="protein sequence ID" value="KAJ8009540.1"/>
    <property type="molecule type" value="Genomic_DNA"/>
</dbReference>
<comment type="caution">
    <text evidence="1">The sequence shown here is derived from an EMBL/GenBank/DDBJ whole genome shotgun (WGS) entry which is preliminary data.</text>
</comment>
<evidence type="ECO:0000313" key="2">
    <source>
        <dbReference type="Proteomes" id="UP001157502"/>
    </source>
</evidence>
<name>A0ACC2H192_DALPE</name>
<organism evidence="1 2">
    <name type="scientific">Dallia pectoralis</name>
    <name type="common">Alaska blackfish</name>
    <dbReference type="NCBI Taxonomy" id="75939"/>
    <lineage>
        <taxon>Eukaryota</taxon>
        <taxon>Metazoa</taxon>
        <taxon>Chordata</taxon>
        <taxon>Craniata</taxon>
        <taxon>Vertebrata</taxon>
        <taxon>Euteleostomi</taxon>
        <taxon>Actinopterygii</taxon>
        <taxon>Neopterygii</taxon>
        <taxon>Teleostei</taxon>
        <taxon>Protacanthopterygii</taxon>
        <taxon>Esociformes</taxon>
        <taxon>Umbridae</taxon>
        <taxon>Dallia</taxon>
    </lineage>
</organism>